<dbReference type="EMBL" id="FNTI01000001">
    <property type="protein sequence ID" value="SED60385.1"/>
    <property type="molecule type" value="Genomic_DNA"/>
</dbReference>
<sequence>MTIRERRSGIDTRSESEKQLLGERRSGIERRTDRKSAKPMPSDEQLLLFARRLRRTMRDEKGRAFLGVAVGEQDFTFYPEVTRLVEWIESLAGAES</sequence>
<organism evidence="2 3">
    <name type="scientific">Bradyrhizobium lablabi</name>
    <dbReference type="NCBI Taxonomy" id="722472"/>
    <lineage>
        <taxon>Bacteria</taxon>
        <taxon>Pseudomonadati</taxon>
        <taxon>Pseudomonadota</taxon>
        <taxon>Alphaproteobacteria</taxon>
        <taxon>Hyphomicrobiales</taxon>
        <taxon>Nitrobacteraceae</taxon>
        <taxon>Bradyrhizobium</taxon>
    </lineage>
</organism>
<protein>
    <submittedName>
        <fullName evidence="2">Uncharacterized protein</fullName>
    </submittedName>
</protein>
<reference evidence="2 3" key="1">
    <citation type="submission" date="2016-10" db="EMBL/GenBank/DDBJ databases">
        <authorList>
            <person name="de Groot N.N."/>
        </authorList>
    </citation>
    <scope>NUCLEOTIDE SEQUENCE [LARGE SCALE GENOMIC DNA]</scope>
    <source>
        <strain evidence="2 3">GAS522</strain>
    </source>
</reference>
<evidence type="ECO:0000256" key="1">
    <source>
        <dbReference type="SAM" id="MobiDB-lite"/>
    </source>
</evidence>
<gene>
    <name evidence="2" type="ORF">SAMN05444171_4572</name>
</gene>
<dbReference type="AlphaFoldDB" id="A0A1M7BSB7"/>
<feature type="compositionally biased region" description="Basic and acidic residues" evidence="1">
    <location>
        <begin position="1"/>
        <end position="36"/>
    </location>
</feature>
<name>A0A1M7BSB7_9BRAD</name>
<dbReference type="Proteomes" id="UP000183208">
    <property type="component" value="Unassembled WGS sequence"/>
</dbReference>
<evidence type="ECO:0000313" key="2">
    <source>
        <dbReference type="EMBL" id="SED60385.1"/>
    </source>
</evidence>
<proteinExistence type="predicted"/>
<feature type="region of interest" description="Disordered" evidence="1">
    <location>
        <begin position="1"/>
        <end position="42"/>
    </location>
</feature>
<accession>A0A1M7BSB7</accession>
<evidence type="ECO:0000313" key="3">
    <source>
        <dbReference type="Proteomes" id="UP000183208"/>
    </source>
</evidence>